<feature type="signal peptide" evidence="2">
    <location>
        <begin position="1"/>
        <end position="18"/>
    </location>
</feature>
<evidence type="ECO:0000313" key="4">
    <source>
        <dbReference type="Proteomes" id="UP000824596"/>
    </source>
</evidence>
<feature type="compositionally biased region" description="Basic and acidic residues" evidence="1">
    <location>
        <begin position="81"/>
        <end position="90"/>
    </location>
</feature>
<dbReference type="GeneID" id="68349498"/>
<feature type="region of interest" description="Disordered" evidence="1">
    <location>
        <begin position="81"/>
        <end position="113"/>
    </location>
</feature>
<evidence type="ECO:0008006" key="5">
    <source>
        <dbReference type="Google" id="ProtNLM"/>
    </source>
</evidence>
<comment type="caution">
    <text evidence="3">The sequence shown here is derived from an EMBL/GenBank/DDBJ whole genome shotgun (WGS) entry which is preliminary data.</text>
</comment>
<protein>
    <recommendedName>
        <fullName evidence="5">RxLR effector protein</fullName>
    </recommendedName>
</protein>
<evidence type="ECO:0000256" key="1">
    <source>
        <dbReference type="SAM" id="MobiDB-lite"/>
    </source>
</evidence>
<keyword evidence="2" id="KW-0732">Signal</keyword>
<name>A0A9P8N679_9HYPO</name>
<sequence>MVRITASVLAFAVTAMTATVSVRSSGDVSTGSADKFHARAVSGMHVERREQDDESADQIPKLMDELEKSLNSTQIGISKKIDELMEKELTDSGASQPDDGPQPNGTAADSAAK</sequence>
<organism evidence="3 4">
    <name type="scientific">Hirsutella rhossiliensis</name>
    <dbReference type="NCBI Taxonomy" id="111463"/>
    <lineage>
        <taxon>Eukaryota</taxon>
        <taxon>Fungi</taxon>
        <taxon>Dikarya</taxon>
        <taxon>Ascomycota</taxon>
        <taxon>Pezizomycotina</taxon>
        <taxon>Sordariomycetes</taxon>
        <taxon>Hypocreomycetidae</taxon>
        <taxon>Hypocreales</taxon>
        <taxon>Ophiocordycipitaceae</taxon>
        <taxon>Hirsutella</taxon>
    </lineage>
</organism>
<keyword evidence="4" id="KW-1185">Reference proteome</keyword>
<evidence type="ECO:0000313" key="3">
    <source>
        <dbReference type="EMBL" id="KAH0967727.1"/>
    </source>
</evidence>
<dbReference type="AlphaFoldDB" id="A0A9P8N679"/>
<dbReference type="EMBL" id="JAIZPD010000001">
    <property type="protein sequence ID" value="KAH0967727.1"/>
    <property type="molecule type" value="Genomic_DNA"/>
</dbReference>
<accession>A0A9P8N679</accession>
<evidence type="ECO:0000256" key="2">
    <source>
        <dbReference type="SAM" id="SignalP"/>
    </source>
</evidence>
<proteinExistence type="predicted"/>
<gene>
    <name evidence="3" type="ORF">HRG_00369</name>
</gene>
<dbReference type="RefSeq" id="XP_044725240.1">
    <property type="nucleotide sequence ID" value="XM_044858840.1"/>
</dbReference>
<dbReference type="Proteomes" id="UP000824596">
    <property type="component" value="Unassembled WGS sequence"/>
</dbReference>
<feature type="chain" id="PRO_5040242281" description="RxLR effector protein" evidence="2">
    <location>
        <begin position="19"/>
        <end position="113"/>
    </location>
</feature>
<reference evidence="3" key="1">
    <citation type="submission" date="2021-09" db="EMBL/GenBank/DDBJ databases">
        <title>A high-quality genome of the endoparasitic fungus Hirsutella rhossiliensis with a comparison of Hirsutella genomes reveals transposable elements contributing to genome size variation.</title>
        <authorList>
            <person name="Lin R."/>
            <person name="Jiao Y."/>
            <person name="Sun X."/>
            <person name="Ling J."/>
            <person name="Xie B."/>
            <person name="Cheng X."/>
        </authorList>
    </citation>
    <scope>NUCLEOTIDE SEQUENCE</scope>
    <source>
        <strain evidence="3">HR02</strain>
    </source>
</reference>